<comment type="caution">
    <text evidence="2">The sequence shown here is derived from an EMBL/GenBank/DDBJ whole genome shotgun (WGS) entry which is preliminary data.</text>
</comment>
<feature type="compositionally biased region" description="Basic and acidic residues" evidence="1">
    <location>
        <begin position="383"/>
        <end position="410"/>
    </location>
</feature>
<feature type="non-terminal residue" evidence="2">
    <location>
        <position position="1"/>
    </location>
</feature>
<keyword evidence="3" id="KW-1185">Reference proteome</keyword>
<reference evidence="2" key="1">
    <citation type="submission" date="2023-10" db="EMBL/GenBank/DDBJ databases">
        <authorList>
            <person name="Chen Y."/>
            <person name="Shah S."/>
            <person name="Dougan E. K."/>
            <person name="Thang M."/>
            <person name="Chan C."/>
        </authorList>
    </citation>
    <scope>NUCLEOTIDE SEQUENCE [LARGE SCALE GENOMIC DNA]</scope>
</reference>
<feature type="compositionally biased region" description="Acidic residues" evidence="1">
    <location>
        <begin position="469"/>
        <end position="482"/>
    </location>
</feature>
<accession>A0ABN9T7W6</accession>
<evidence type="ECO:0000313" key="3">
    <source>
        <dbReference type="Proteomes" id="UP001189429"/>
    </source>
</evidence>
<feature type="compositionally biased region" description="Acidic residues" evidence="1">
    <location>
        <begin position="442"/>
        <end position="461"/>
    </location>
</feature>
<feature type="region of interest" description="Disordered" evidence="1">
    <location>
        <begin position="383"/>
        <end position="496"/>
    </location>
</feature>
<sequence>GPETKRKSTHCCFSQRPDTGVHDTCFRWVGVPRRSEAHCWLKYAMADVLDEIAVALRDLSDGGVPNEDPLLGQLMPALRQLPKEKYVQRGHLLLRSLAAQDPVSCSSKTPKNTWLQYVQEQRLGGRASLAEIGAKWHALPEAEVAAVEARRQLRQQRQPPAQVRPSDSRPAWPHCGDQFYPISLENLVGVNQRVQGLSRQWASAVGDGVVRPCARIHAPVKKLCSAFMERGCCRGKCPAAEFGRLMHWQRFLRDWCRLVVLRNFKWDSTWDQLGFMYVGAREDGARGSDDPEPGHIVVCLDADMSDFQAALVMHGHGPPAIGDIIDLNLRFDTLTDHRTFPRAMVAAEARNDDELVTLQINYTQVGLLRYRVDGLEDVAAKTAEDSAARARDRELRKAEKMARGEDVVNDKRRRKGCAAGAMKKRKGGKLAAGKEAKGDGAPDGDAEDGELESSGGEDAEENGSSNSGDDYDDVGGGGEEEAAGGHADAGGAGGAGVHADGGGGGGAGGGGGGLPAYMFDEETGRVTLPDGTAVGRISMIKVGTTQEAVSIYCNWHGCKMMKRVIAAPPCQPLIEWLVAGTATPKRRGAADVRMHEASFPAAG</sequence>
<dbReference type="Proteomes" id="UP001189429">
    <property type="component" value="Unassembled WGS sequence"/>
</dbReference>
<gene>
    <name evidence="2" type="ORF">PCOR1329_LOCUS36455</name>
</gene>
<proteinExistence type="predicted"/>
<organism evidence="2 3">
    <name type="scientific">Prorocentrum cordatum</name>
    <dbReference type="NCBI Taxonomy" id="2364126"/>
    <lineage>
        <taxon>Eukaryota</taxon>
        <taxon>Sar</taxon>
        <taxon>Alveolata</taxon>
        <taxon>Dinophyceae</taxon>
        <taxon>Prorocentrales</taxon>
        <taxon>Prorocentraceae</taxon>
        <taxon>Prorocentrum</taxon>
    </lineage>
</organism>
<evidence type="ECO:0000256" key="1">
    <source>
        <dbReference type="SAM" id="MobiDB-lite"/>
    </source>
</evidence>
<feature type="compositionally biased region" description="Basic residues" evidence="1">
    <location>
        <begin position="411"/>
        <end position="428"/>
    </location>
</feature>
<evidence type="ECO:0000313" key="2">
    <source>
        <dbReference type="EMBL" id="CAK0841182.1"/>
    </source>
</evidence>
<name>A0ABN9T7W6_9DINO</name>
<feature type="compositionally biased region" description="Gly residues" evidence="1">
    <location>
        <begin position="487"/>
        <end position="496"/>
    </location>
</feature>
<dbReference type="EMBL" id="CAUYUJ010014436">
    <property type="protein sequence ID" value="CAK0841182.1"/>
    <property type="molecule type" value="Genomic_DNA"/>
</dbReference>
<protein>
    <submittedName>
        <fullName evidence="2">Uncharacterized protein</fullName>
    </submittedName>
</protein>